<comment type="caution">
    <text evidence="4">The sequence shown here is derived from an EMBL/GenBank/DDBJ whole genome shotgun (WGS) entry which is preliminary data.</text>
</comment>
<evidence type="ECO:0000313" key="5">
    <source>
        <dbReference type="Proteomes" id="UP000248057"/>
    </source>
</evidence>
<feature type="domain" description="Acetyl xylan esterase" evidence="3">
    <location>
        <begin position="65"/>
        <end position="294"/>
    </location>
</feature>
<dbReference type="Pfam" id="PF05448">
    <property type="entry name" value="AXE1"/>
    <property type="match status" value="1"/>
</dbReference>
<dbReference type="EMBL" id="QJKD01000004">
    <property type="protein sequence ID" value="PXX54215.1"/>
    <property type="molecule type" value="Genomic_DNA"/>
</dbReference>
<dbReference type="SUPFAM" id="SSF53474">
    <property type="entry name" value="alpha/beta-Hydrolases"/>
    <property type="match status" value="1"/>
</dbReference>
<proteinExistence type="predicted"/>
<feature type="active site" description="Nucleophile" evidence="1">
    <location>
        <position position="182"/>
    </location>
</feature>
<feature type="active site" description="Charge relay system" evidence="1">
    <location>
        <position position="265"/>
    </location>
</feature>
<dbReference type="GO" id="GO:0005976">
    <property type="term" value="P:polysaccharide metabolic process"/>
    <property type="evidence" value="ECO:0007669"/>
    <property type="project" value="TreeGrafter"/>
</dbReference>
<evidence type="ECO:0000259" key="3">
    <source>
        <dbReference type="Pfam" id="PF05448"/>
    </source>
</evidence>
<dbReference type="Proteomes" id="UP000248057">
    <property type="component" value="Unassembled WGS sequence"/>
</dbReference>
<dbReference type="InterPro" id="IPR039069">
    <property type="entry name" value="CE7"/>
</dbReference>
<reference evidence="4 5" key="1">
    <citation type="submission" date="2018-05" db="EMBL/GenBank/DDBJ databases">
        <title>Genomic Encyclopedia of Type Strains, Phase IV (KMG-IV): sequencing the most valuable type-strain genomes for metagenomic binning, comparative biology and taxonomic classification.</title>
        <authorList>
            <person name="Goeker M."/>
        </authorList>
    </citation>
    <scope>NUCLEOTIDE SEQUENCE [LARGE SCALE GENOMIC DNA]</scope>
    <source>
        <strain evidence="4 5">DSM 24995</strain>
    </source>
</reference>
<dbReference type="Gene3D" id="3.40.50.1820">
    <property type="entry name" value="alpha/beta hydrolase"/>
    <property type="match status" value="1"/>
</dbReference>
<dbReference type="InterPro" id="IPR029058">
    <property type="entry name" value="AB_hydrolase_fold"/>
</dbReference>
<feature type="active site" description="Charge relay system" evidence="1">
    <location>
        <position position="294"/>
    </location>
</feature>
<protein>
    <submittedName>
        <fullName evidence="4">Acetyl xylan esterase AXE1</fullName>
    </submittedName>
</protein>
<feature type="binding site" evidence="2">
    <location>
        <position position="95"/>
    </location>
    <ligand>
        <name>substrate</name>
    </ligand>
</feature>
<dbReference type="PANTHER" id="PTHR40111:SF1">
    <property type="entry name" value="CEPHALOSPORIN-C DEACETYLASE"/>
    <property type="match status" value="1"/>
</dbReference>
<organism evidence="4 5">
    <name type="scientific">Hungatella effluvii</name>
    <dbReference type="NCBI Taxonomy" id="1096246"/>
    <lineage>
        <taxon>Bacteria</taxon>
        <taxon>Bacillati</taxon>
        <taxon>Bacillota</taxon>
        <taxon>Clostridia</taxon>
        <taxon>Lachnospirales</taxon>
        <taxon>Lachnospiraceae</taxon>
        <taxon>Hungatella</taxon>
    </lineage>
</organism>
<dbReference type="GO" id="GO:0052689">
    <property type="term" value="F:carboxylic ester hydrolase activity"/>
    <property type="evidence" value="ECO:0007669"/>
    <property type="project" value="TreeGrafter"/>
</dbReference>
<dbReference type="GeneID" id="86061068"/>
<evidence type="ECO:0000313" key="4">
    <source>
        <dbReference type="EMBL" id="PXX54215.1"/>
    </source>
</evidence>
<dbReference type="InterPro" id="IPR008391">
    <property type="entry name" value="AXE1_dom"/>
</dbReference>
<evidence type="ECO:0000256" key="2">
    <source>
        <dbReference type="PIRSR" id="PIRSR639069-2"/>
    </source>
</evidence>
<keyword evidence="5" id="KW-1185">Reference proteome</keyword>
<sequence length="312" mass="34679">MPKELFSEAQAFSCYPSSHEIDKWASDLLKKSQNMKTEVSILPNSPIRIEFGNNPCTLQNKFIQFKTEEKRRTFYGYWQPSISSPAPLLINLPGYGGFINLHPQLADMGYHILHISPQGYVSPSGPDTSKTAPDGNWPVLHNTITGKPGGYEDWLTDCLLAIRWAVLQPDVLPDRLSVFGTSQGGGTALLLASILGSAVRCVCADIPFLTNFPSSRLKGNAYGILSPYRQSVPEDIFWNRLGYIDTLSHAHRLHIPVMLSGGGQDEVCPPDTVESLFTKLSCTKQYTRLEHGVHTHSRESMVLFGAWLRLFA</sequence>
<dbReference type="AlphaFoldDB" id="A0A2V3Y6K4"/>
<name>A0A2V3Y6K4_9FIRM</name>
<evidence type="ECO:0000256" key="1">
    <source>
        <dbReference type="PIRSR" id="PIRSR639069-1"/>
    </source>
</evidence>
<dbReference type="RefSeq" id="WP_110322567.1">
    <property type="nucleotide sequence ID" value="NZ_QJKD01000004.1"/>
</dbReference>
<dbReference type="PANTHER" id="PTHR40111">
    <property type="entry name" value="CEPHALOSPORIN-C DEACETYLASE"/>
    <property type="match status" value="1"/>
</dbReference>
<accession>A0A2V3Y6K4</accession>
<gene>
    <name evidence="4" type="ORF">DFR60_10439</name>
</gene>